<feature type="compositionally biased region" description="Acidic residues" evidence="1">
    <location>
        <begin position="561"/>
        <end position="581"/>
    </location>
</feature>
<dbReference type="PANTHER" id="PTHR13361:SF1">
    <property type="entry name" value="WW DOMAIN-BINDING PROTEIN 11"/>
    <property type="match status" value="1"/>
</dbReference>
<evidence type="ECO:0000313" key="3">
    <source>
        <dbReference type="EMBL" id="KAF5834180.1"/>
    </source>
</evidence>
<name>A0ABQ7GHV4_DUNSA</name>
<protein>
    <recommendedName>
        <fullName evidence="2">BRCT domain-containing protein</fullName>
    </recommendedName>
</protein>
<dbReference type="Gene3D" id="3.40.50.10190">
    <property type="entry name" value="BRCT domain"/>
    <property type="match status" value="1"/>
</dbReference>
<feature type="compositionally biased region" description="Low complexity" evidence="1">
    <location>
        <begin position="743"/>
        <end position="752"/>
    </location>
</feature>
<feature type="domain" description="BRCT" evidence="2">
    <location>
        <begin position="89"/>
        <end position="220"/>
    </location>
</feature>
<evidence type="ECO:0000256" key="1">
    <source>
        <dbReference type="SAM" id="MobiDB-lite"/>
    </source>
</evidence>
<gene>
    <name evidence="3" type="ORF">DUNSADRAFT_9255</name>
</gene>
<keyword evidence="4" id="KW-1185">Reference proteome</keyword>
<feature type="region of interest" description="Disordered" evidence="1">
    <location>
        <begin position="421"/>
        <end position="779"/>
    </location>
</feature>
<feature type="compositionally biased region" description="Low complexity" evidence="1">
    <location>
        <begin position="678"/>
        <end position="688"/>
    </location>
</feature>
<dbReference type="PROSITE" id="PS50172">
    <property type="entry name" value="BRCT"/>
    <property type="match status" value="1"/>
</dbReference>
<dbReference type="Proteomes" id="UP000815325">
    <property type="component" value="Unassembled WGS sequence"/>
</dbReference>
<accession>A0ABQ7GHV4</accession>
<sequence>GGKQGGPLPAEHRGQDGQCNTPFVCTKHKVKQEGGQCRSKQGGHQAERRSSGGGRVESTPGRASGAQGKRAAASAFEDLASRAAKRTRVLGGFFGGLGFLLTGFKTQQASERESTEAAIQHNGGVLVTLPPPPSPKKRGSPNTTGRGSRRGSAVHEGHEYGGSASQPEAAFPDIVIAPNAERRTHRLLSAMSRGAAMLSVDWVQHCAYMACYVPPDAHPDPGFHVMQPPRPHLRPHGLFAGHVVFLAGSDKFRQDFGAVMGHAGATLLESLEDCCCPGDTHEHSPAGIQQDPVVTLFILEHRFGLFEGTEAAPDDEWPRNSGYGAGSGGGGGGGSGATAGRRGGGRRGGFGRGNSGAGLGSGASRGSGGRGMMGNAEEGGEGGSGDVHSLMQATLHAARRLRVPWLDRDEIMEVIMNGSLPPQLVLPCSPSPNLRPSSSSHRPPHPTTAPHRQQQQQHQDQQQQLQRQKQASPFVLLPPARSPAPHPSPSPSKQPLRSPKKGTPPAAHGDAAVVLGGTHSRNGGHAEDSRGGGFSFKYFHSTRLQRRGVRGGHGGGGEGRAEEEEVEEEEEGEGMPLDVDETPQLFEGPQLERAGRGAPGGTTSHGGIGGGGGVGGSGGRRRSSGARASPGAGGKASRSPSPVGQVAAAAAAAPAGAAANPKAGIGKITSPAPAVVQASKANTAATAAAERRASNSPRPHHSSIPLANASAPALIATAPRRTPPSPPSPALKPPRHPVQIPTSSPQAAQQQQPSPPHAPHANHALPVGASPRSSRKTAAGAAVEWLGPAVAPQPHCPLPSTPHRTFYTSFLLQLHAPQHEEVVHVGDCVVLEMLPGEVLPRIVRLQCLWEEQPSAGQPRMLARGS</sequence>
<organism evidence="3 4">
    <name type="scientific">Dunaliella salina</name>
    <name type="common">Green alga</name>
    <name type="synonym">Protococcus salinus</name>
    <dbReference type="NCBI Taxonomy" id="3046"/>
    <lineage>
        <taxon>Eukaryota</taxon>
        <taxon>Viridiplantae</taxon>
        <taxon>Chlorophyta</taxon>
        <taxon>core chlorophytes</taxon>
        <taxon>Chlorophyceae</taxon>
        <taxon>CS clade</taxon>
        <taxon>Chlamydomonadales</taxon>
        <taxon>Dunaliellaceae</taxon>
        <taxon>Dunaliella</taxon>
    </lineage>
</organism>
<feature type="region of interest" description="Disordered" evidence="1">
    <location>
        <begin position="309"/>
        <end position="387"/>
    </location>
</feature>
<feature type="non-terminal residue" evidence="3">
    <location>
        <position position="865"/>
    </location>
</feature>
<feature type="region of interest" description="Disordered" evidence="1">
    <location>
        <begin position="111"/>
        <end position="166"/>
    </location>
</feature>
<feature type="compositionally biased region" description="Pro residues" evidence="1">
    <location>
        <begin position="721"/>
        <end position="732"/>
    </location>
</feature>
<feature type="compositionally biased region" description="Low complexity" evidence="1">
    <location>
        <begin position="625"/>
        <end position="668"/>
    </location>
</feature>
<dbReference type="InterPro" id="IPR036420">
    <property type="entry name" value="BRCT_dom_sf"/>
</dbReference>
<dbReference type="EMBL" id="MU069771">
    <property type="protein sequence ID" value="KAF5834180.1"/>
    <property type="molecule type" value="Genomic_DNA"/>
</dbReference>
<reference evidence="3" key="1">
    <citation type="submission" date="2017-08" db="EMBL/GenBank/DDBJ databases">
        <authorList>
            <person name="Polle J.E."/>
            <person name="Barry K."/>
            <person name="Cushman J."/>
            <person name="Schmutz J."/>
            <person name="Tran D."/>
            <person name="Hathwaick L.T."/>
            <person name="Yim W.C."/>
            <person name="Jenkins J."/>
            <person name="Mckie-Krisberg Z.M."/>
            <person name="Prochnik S."/>
            <person name="Lindquist E."/>
            <person name="Dockter R.B."/>
            <person name="Adam C."/>
            <person name="Molina H."/>
            <person name="Bunkerborg J."/>
            <person name="Jin E."/>
            <person name="Buchheim M."/>
            <person name="Magnuson J."/>
        </authorList>
    </citation>
    <scope>NUCLEOTIDE SEQUENCE</scope>
    <source>
        <strain evidence="3">CCAP 19/18</strain>
    </source>
</reference>
<feature type="compositionally biased region" description="Pro residues" evidence="1">
    <location>
        <begin position="480"/>
        <end position="492"/>
    </location>
</feature>
<feature type="compositionally biased region" description="Gly residues" evidence="1">
    <location>
        <begin position="323"/>
        <end position="337"/>
    </location>
</feature>
<feature type="region of interest" description="Disordered" evidence="1">
    <location>
        <begin position="1"/>
        <end position="70"/>
    </location>
</feature>
<dbReference type="InterPro" id="IPR001357">
    <property type="entry name" value="BRCT_dom"/>
</dbReference>
<feature type="compositionally biased region" description="Low complexity" evidence="1">
    <location>
        <begin position="431"/>
        <end position="441"/>
    </location>
</feature>
<evidence type="ECO:0000313" key="4">
    <source>
        <dbReference type="Proteomes" id="UP000815325"/>
    </source>
</evidence>
<evidence type="ECO:0000259" key="2">
    <source>
        <dbReference type="PROSITE" id="PS50172"/>
    </source>
</evidence>
<proteinExistence type="predicted"/>
<feature type="compositionally biased region" description="Gly residues" evidence="1">
    <location>
        <begin position="597"/>
        <end position="618"/>
    </location>
</feature>
<dbReference type="PANTHER" id="PTHR13361">
    <property type="entry name" value="WW DOMAIN-BINDING PROTEIN 11"/>
    <property type="match status" value="1"/>
</dbReference>
<comment type="caution">
    <text evidence="3">The sequence shown here is derived from an EMBL/GenBank/DDBJ whole genome shotgun (WGS) entry which is preliminary data.</text>
</comment>
<feature type="non-terminal residue" evidence="3">
    <location>
        <position position="1"/>
    </location>
</feature>
<feature type="compositionally biased region" description="Gly residues" evidence="1">
    <location>
        <begin position="346"/>
        <end position="372"/>
    </location>
</feature>
<feature type="compositionally biased region" description="Low complexity" evidence="1">
    <location>
        <begin position="448"/>
        <end position="473"/>
    </location>
</feature>